<organism evidence="4">
    <name type="scientific">Chlorella variabilis</name>
    <name type="common">Green alga</name>
    <dbReference type="NCBI Taxonomy" id="554065"/>
    <lineage>
        <taxon>Eukaryota</taxon>
        <taxon>Viridiplantae</taxon>
        <taxon>Chlorophyta</taxon>
        <taxon>core chlorophytes</taxon>
        <taxon>Trebouxiophyceae</taxon>
        <taxon>Chlorellales</taxon>
        <taxon>Chlorellaceae</taxon>
        <taxon>Chlorella clade</taxon>
        <taxon>Chlorella</taxon>
    </lineage>
</organism>
<dbReference type="SUPFAM" id="SSF49452">
    <property type="entry name" value="Starch-binding domain-like"/>
    <property type="match status" value="1"/>
</dbReference>
<dbReference type="GO" id="GO:2001070">
    <property type="term" value="F:starch binding"/>
    <property type="evidence" value="ECO:0007669"/>
    <property type="project" value="InterPro"/>
</dbReference>
<sequence>MIATGLLSACRPALRSQRATSSRRAPQRPAASRAARRSAVCFVGQELDHKKQTASADTILVPYGQQLVVVGDKPELGSWDISAAVQMSWNEGNVWRCTVELPAGGSLEYKFVQQIPGCWPVWESCMNRTQSIDPTTADLSCVWNAPLATTWPALRGEDPAPADEPASAPGTPAAAAAAAPAEVEEQEEQAAPAFKPAEAFSQIADAVKKGAAAAAGKMQQPDKKQSRVEEAEAAPLAPNKAAVIAPAAPVAKPAAKPKPAAAAKAAATAKATVAPAKKKKEAAAAVPAAEVEPETVAAAELAPAAVEVAPTAAQPVEMEVVMDQVPAAVEKPADGKVAAAGSSSTLRSLGTMAGTVAMGVAATAMFSALAIDVTDAALLGGVMIGGYAAMSTPSSSGGSSSRKAKAAAKAAGAAGDEVDGAAEEGAAAGAEEQEPRATIGSKASAPGVILAASVLSALDAGKKILDSPSSSASDEDSE</sequence>
<name>E1ZBL4_CHLVA</name>
<dbReference type="EMBL" id="GL433841">
    <property type="protein sequence ID" value="EFN56665.1"/>
    <property type="molecule type" value="Genomic_DNA"/>
</dbReference>
<dbReference type="PANTHER" id="PTHR15048:SF0">
    <property type="entry name" value="STARCH-BINDING DOMAIN-CONTAINING PROTEIN 1"/>
    <property type="match status" value="1"/>
</dbReference>
<dbReference type="Pfam" id="PF00686">
    <property type="entry name" value="CBM_20"/>
    <property type="match status" value="1"/>
</dbReference>
<feature type="region of interest" description="Disordered" evidence="1">
    <location>
        <begin position="412"/>
        <end position="442"/>
    </location>
</feature>
<dbReference type="PROSITE" id="PS51166">
    <property type="entry name" value="CBM20"/>
    <property type="match status" value="1"/>
</dbReference>
<dbReference type="STRING" id="554065.E1ZBL4"/>
<dbReference type="AlphaFoldDB" id="E1ZBL4"/>
<feature type="region of interest" description="Disordered" evidence="1">
    <location>
        <begin position="214"/>
        <end position="235"/>
    </location>
</feature>
<dbReference type="OrthoDB" id="515601at2759"/>
<dbReference type="Proteomes" id="UP000008141">
    <property type="component" value="Unassembled WGS sequence"/>
</dbReference>
<keyword evidence="4" id="KW-1185">Reference proteome</keyword>
<dbReference type="InterPro" id="IPR013783">
    <property type="entry name" value="Ig-like_fold"/>
</dbReference>
<reference evidence="3 4" key="1">
    <citation type="journal article" date="2010" name="Plant Cell">
        <title>The Chlorella variabilis NC64A genome reveals adaptation to photosymbiosis, coevolution with viruses, and cryptic sex.</title>
        <authorList>
            <person name="Blanc G."/>
            <person name="Duncan G."/>
            <person name="Agarkova I."/>
            <person name="Borodovsky M."/>
            <person name="Gurnon J."/>
            <person name="Kuo A."/>
            <person name="Lindquist E."/>
            <person name="Lucas S."/>
            <person name="Pangilinan J."/>
            <person name="Polle J."/>
            <person name="Salamov A."/>
            <person name="Terry A."/>
            <person name="Yamada T."/>
            <person name="Dunigan D.D."/>
            <person name="Grigoriev I.V."/>
            <person name="Claverie J.M."/>
            <person name="Van Etten J.L."/>
        </authorList>
    </citation>
    <scope>NUCLEOTIDE SEQUENCE [LARGE SCALE GENOMIC DNA]</scope>
    <source>
        <strain evidence="3 4">NC64A</strain>
    </source>
</reference>
<evidence type="ECO:0000313" key="3">
    <source>
        <dbReference type="EMBL" id="EFN56665.1"/>
    </source>
</evidence>
<dbReference type="InterPro" id="IPR002044">
    <property type="entry name" value="CBM20"/>
</dbReference>
<proteinExistence type="predicted"/>
<feature type="region of interest" description="Disordered" evidence="1">
    <location>
        <begin position="152"/>
        <end position="192"/>
    </location>
</feature>
<evidence type="ECO:0000313" key="4">
    <source>
        <dbReference type="Proteomes" id="UP000008141"/>
    </source>
</evidence>
<gene>
    <name evidence="3" type="ORF">CHLNCDRAFT_144517</name>
</gene>
<dbReference type="GO" id="GO:0016020">
    <property type="term" value="C:membrane"/>
    <property type="evidence" value="ECO:0007669"/>
    <property type="project" value="TreeGrafter"/>
</dbReference>
<dbReference type="RefSeq" id="XP_005848767.1">
    <property type="nucleotide sequence ID" value="XM_005848705.1"/>
</dbReference>
<dbReference type="SMART" id="SM01065">
    <property type="entry name" value="CBM_2"/>
    <property type="match status" value="1"/>
</dbReference>
<feature type="compositionally biased region" description="Basic and acidic residues" evidence="1">
    <location>
        <begin position="220"/>
        <end position="230"/>
    </location>
</feature>
<protein>
    <recommendedName>
        <fullName evidence="2">CBM20 domain-containing protein</fullName>
    </recommendedName>
</protein>
<dbReference type="CDD" id="cd05467">
    <property type="entry name" value="CBM20"/>
    <property type="match status" value="1"/>
</dbReference>
<feature type="compositionally biased region" description="Low complexity" evidence="1">
    <location>
        <begin position="163"/>
        <end position="181"/>
    </location>
</feature>
<dbReference type="InParanoid" id="E1ZBL4"/>
<feature type="domain" description="CBM20" evidence="2">
    <location>
        <begin position="32"/>
        <end position="145"/>
    </location>
</feature>
<dbReference type="PANTHER" id="PTHR15048">
    <property type="entry name" value="STARCH-BINDING DOMAIN-CONTAINING PROTEIN 1"/>
    <property type="match status" value="1"/>
</dbReference>
<evidence type="ECO:0000259" key="2">
    <source>
        <dbReference type="PROSITE" id="PS51166"/>
    </source>
</evidence>
<dbReference type="InterPro" id="IPR013784">
    <property type="entry name" value="Carb-bd-like_fold"/>
</dbReference>
<dbReference type="GeneID" id="17356243"/>
<dbReference type="KEGG" id="cvr:CHLNCDRAFT_144517"/>
<accession>E1ZBL4</accession>
<feature type="region of interest" description="Disordered" evidence="1">
    <location>
        <begin position="13"/>
        <end position="33"/>
    </location>
</feature>
<dbReference type="eggNOG" id="ENOG502QU99">
    <property type="taxonomic scope" value="Eukaryota"/>
</dbReference>
<dbReference type="Gene3D" id="2.60.40.10">
    <property type="entry name" value="Immunoglobulins"/>
    <property type="match status" value="1"/>
</dbReference>
<evidence type="ECO:0000256" key="1">
    <source>
        <dbReference type="SAM" id="MobiDB-lite"/>
    </source>
</evidence>